<dbReference type="SUPFAM" id="SSF52402">
    <property type="entry name" value="Adenine nucleotide alpha hydrolases-like"/>
    <property type="match status" value="1"/>
</dbReference>
<dbReference type="InterPro" id="IPR014730">
    <property type="entry name" value="ETF_a/b_N"/>
</dbReference>
<evidence type="ECO:0000256" key="1">
    <source>
        <dbReference type="ARBA" id="ARBA00005817"/>
    </source>
</evidence>
<dbReference type="OrthoDB" id="9770286at2"/>
<dbReference type="HOGENOM" id="CLU_034178_0_1_10"/>
<dbReference type="RefSeq" id="WP_011746285.1">
    <property type="nucleotide sequence ID" value="NC_008639.1"/>
</dbReference>
<evidence type="ECO:0000259" key="7">
    <source>
        <dbReference type="SMART" id="SM00893"/>
    </source>
</evidence>
<keyword evidence="4 6" id="KW-0274">FAD</keyword>
<keyword evidence="5" id="KW-0249">Electron transport</keyword>
<proteinExistence type="inferred from homology"/>
<dbReference type="InterPro" id="IPR014731">
    <property type="entry name" value="ETF_asu_C"/>
</dbReference>
<comment type="similarity">
    <text evidence="1">Belongs to the ETF alpha-subunit/FixB family.</text>
</comment>
<evidence type="ECO:0000256" key="3">
    <source>
        <dbReference type="ARBA" id="ARBA00022630"/>
    </source>
</evidence>
<feature type="binding site" evidence="6">
    <location>
        <begin position="233"/>
        <end position="237"/>
    </location>
    <ligand>
        <name>FAD</name>
        <dbReference type="ChEBI" id="CHEBI:57692"/>
    </ligand>
</feature>
<comment type="cofactor">
    <cofactor evidence="6">
        <name>FAD</name>
        <dbReference type="ChEBI" id="CHEBI:57692"/>
    </cofactor>
    <text evidence="6">Binds 1 FAD per dimer.</text>
</comment>
<dbReference type="GO" id="GO:0033539">
    <property type="term" value="P:fatty acid beta-oxidation using acyl-CoA dehydrogenase"/>
    <property type="evidence" value="ECO:0007669"/>
    <property type="project" value="TreeGrafter"/>
</dbReference>
<protein>
    <submittedName>
        <fullName evidence="8">Electron transfer flavoprotein, alpha subunit</fullName>
    </submittedName>
</protein>
<gene>
    <name evidence="8" type="ordered locus">Cpha266_2520</name>
</gene>
<feature type="binding site" evidence="6">
    <location>
        <begin position="250"/>
        <end position="257"/>
    </location>
    <ligand>
        <name>FAD</name>
        <dbReference type="ChEBI" id="CHEBI:57692"/>
    </ligand>
</feature>
<dbReference type="GO" id="GO:0009055">
    <property type="term" value="F:electron transfer activity"/>
    <property type="evidence" value="ECO:0007669"/>
    <property type="project" value="InterPro"/>
</dbReference>
<feature type="binding site" evidence="6">
    <location>
        <position position="194"/>
    </location>
    <ligand>
        <name>FAD</name>
        <dbReference type="ChEBI" id="CHEBI:57692"/>
    </ligand>
</feature>
<evidence type="ECO:0000256" key="5">
    <source>
        <dbReference type="ARBA" id="ARBA00022982"/>
    </source>
</evidence>
<evidence type="ECO:0000313" key="8">
    <source>
        <dbReference type="EMBL" id="ABL66508.1"/>
    </source>
</evidence>
<accession>A1BJD1</accession>
<dbReference type="PANTHER" id="PTHR43153">
    <property type="entry name" value="ELECTRON TRANSFER FLAVOPROTEIN ALPHA"/>
    <property type="match status" value="1"/>
</dbReference>
<dbReference type="InterPro" id="IPR014729">
    <property type="entry name" value="Rossmann-like_a/b/a_fold"/>
</dbReference>
<dbReference type="eggNOG" id="COG2025">
    <property type="taxonomic scope" value="Bacteria"/>
</dbReference>
<feature type="binding site" evidence="6">
    <location>
        <begin position="219"/>
        <end position="220"/>
    </location>
    <ligand>
        <name>FAD</name>
        <dbReference type="ChEBI" id="CHEBI:57692"/>
    </ligand>
</feature>
<keyword evidence="3" id="KW-0285">Flavoprotein</keyword>
<dbReference type="AlphaFoldDB" id="A1BJD1"/>
<dbReference type="PANTHER" id="PTHR43153:SF1">
    <property type="entry name" value="ELECTRON TRANSFER FLAVOPROTEIN SUBUNIT ALPHA, MITOCHONDRIAL"/>
    <property type="match status" value="1"/>
</dbReference>
<dbReference type="Gene3D" id="3.40.50.1220">
    <property type="entry name" value="TPP-binding domain"/>
    <property type="match status" value="1"/>
</dbReference>
<reference evidence="8 9" key="1">
    <citation type="submission" date="2006-12" db="EMBL/GenBank/DDBJ databases">
        <title>Complete sequence of Chlorobium phaeobacteroides DSM 266.</title>
        <authorList>
            <consortium name="US DOE Joint Genome Institute"/>
            <person name="Copeland A."/>
            <person name="Lucas S."/>
            <person name="Lapidus A."/>
            <person name="Barry K."/>
            <person name="Detter J.C."/>
            <person name="Glavina del Rio T."/>
            <person name="Hammon N."/>
            <person name="Israni S."/>
            <person name="Pitluck S."/>
            <person name="Goltsman E."/>
            <person name="Schmutz J."/>
            <person name="Larimer F."/>
            <person name="Land M."/>
            <person name="Hauser L."/>
            <person name="Mikhailova N."/>
            <person name="Li T."/>
            <person name="Overmann J."/>
            <person name="Bryant D.A."/>
            <person name="Richardson P."/>
        </authorList>
    </citation>
    <scope>NUCLEOTIDE SEQUENCE [LARGE SCALE GENOMIC DNA]</scope>
    <source>
        <strain evidence="8 9">DSM 266</strain>
    </source>
</reference>
<dbReference type="InterPro" id="IPR001308">
    <property type="entry name" value="ETF_a/FixB"/>
</dbReference>
<dbReference type="Pfam" id="PF00766">
    <property type="entry name" value="ETF_alpha"/>
    <property type="match status" value="1"/>
</dbReference>
<sequence>MKTLLIAESREGRLLDTTYELFGAAAKLKAETVLFLAGTETGLPSYAGTLYLADAKIYGEYNPDLHKNMILQVIEKENPDYVVFLHSSYGRDLAPRIAASLRIAQVSEVIDIVDGTFELTCCNARMHRSVQTTTSKTVLTIQPGAFSPIRPGGAHLIQAMQTDAVTSIEFAGYEPAEPEGIDLGKSEIIISAGRGIGTKENTEVIWNLAKTVGGEVGASRPVVDAGWIEHSRQIGSTGQTISPKLYIACGISGAIQHLAGIKNSGYIVAINKDREAPIGEVSDVLVVADVMQFLPALTEKLAGR</sequence>
<dbReference type="InterPro" id="IPR029035">
    <property type="entry name" value="DHS-like_NAD/FAD-binding_dom"/>
</dbReference>
<feature type="domain" description="Electron transfer flavoprotein alpha/beta-subunit N-terminal" evidence="7">
    <location>
        <begin position="3"/>
        <end position="174"/>
    </location>
</feature>
<dbReference type="KEGG" id="cph:Cpha266_2520"/>
<keyword evidence="9" id="KW-1185">Reference proteome</keyword>
<evidence type="ECO:0000256" key="2">
    <source>
        <dbReference type="ARBA" id="ARBA00022448"/>
    </source>
</evidence>
<dbReference type="Pfam" id="PF01012">
    <property type="entry name" value="ETF"/>
    <property type="match status" value="1"/>
</dbReference>
<evidence type="ECO:0000313" key="9">
    <source>
        <dbReference type="Proteomes" id="UP000008701"/>
    </source>
</evidence>
<name>A1BJD1_CHLPD</name>
<dbReference type="SMART" id="SM00893">
    <property type="entry name" value="ETF"/>
    <property type="match status" value="1"/>
</dbReference>
<organism evidence="8 9">
    <name type="scientific">Chlorobium phaeobacteroides (strain DSM 266 / SMG 266 / 2430)</name>
    <dbReference type="NCBI Taxonomy" id="290317"/>
    <lineage>
        <taxon>Bacteria</taxon>
        <taxon>Pseudomonadati</taxon>
        <taxon>Chlorobiota</taxon>
        <taxon>Chlorobiia</taxon>
        <taxon>Chlorobiales</taxon>
        <taxon>Chlorobiaceae</taxon>
        <taxon>Chlorobium/Pelodictyon group</taxon>
        <taxon>Chlorobium</taxon>
    </lineage>
</organism>
<keyword evidence="2" id="KW-0813">Transport</keyword>
<dbReference type="PIRSF" id="PIRSF000089">
    <property type="entry name" value="Electra_flavoP_a"/>
    <property type="match status" value="1"/>
</dbReference>
<dbReference type="EMBL" id="CP000492">
    <property type="protein sequence ID" value="ABL66508.1"/>
    <property type="molecule type" value="Genomic_DNA"/>
</dbReference>
<dbReference type="PROSITE" id="PS00696">
    <property type="entry name" value="ETF_ALPHA"/>
    <property type="match status" value="1"/>
</dbReference>
<dbReference type="STRING" id="290317.Cpha266_2520"/>
<dbReference type="GO" id="GO:0050660">
    <property type="term" value="F:flavin adenine dinucleotide binding"/>
    <property type="evidence" value="ECO:0007669"/>
    <property type="project" value="InterPro"/>
</dbReference>
<evidence type="ECO:0000256" key="4">
    <source>
        <dbReference type="ARBA" id="ARBA00022827"/>
    </source>
</evidence>
<dbReference type="Proteomes" id="UP000008701">
    <property type="component" value="Chromosome"/>
</dbReference>
<dbReference type="SUPFAM" id="SSF52467">
    <property type="entry name" value="DHS-like NAD/FAD-binding domain"/>
    <property type="match status" value="1"/>
</dbReference>
<dbReference type="InterPro" id="IPR018206">
    <property type="entry name" value="ETF_asu_C_CS"/>
</dbReference>
<feature type="binding site" evidence="6">
    <location>
        <position position="271"/>
    </location>
    <ligand>
        <name>FAD</name>
        <dbReference type="ChEBI" id="CHEBI:57692"/>
    </ligand>
</feature>
<evidence type="ECO:0000256" key="6">
    <source>
        <dbReference type="PIRSR" id="PIRSR000089-1"/>
    </source>
</evidence>
<dbReference type="Gene3D" id="3.40.50.620">
    <property type="entry name" value="HUPs"/>
    <property type="match status" value="1"/>
</dbReference>